<dbReference type="KEGG" id="ath:AT5G05085"/>
<organism evidence="3 4">
    <name type="scientific">Arabidopsis thaliana</name>
    <name type="common">Mouse-ear cress</name>
    <dbReference type="NCBI Taxonomy" id="3702"/>
    <lineage>
        <taxon>Eukaryota</taxon>
        <taxon>Viridiplantae</taxon>
        <taxon>Streptophyta</taxon>
        <taxon>Embryophyta</taxon>
        <taxon>Tracheophyta</taxon>
        <taxon>Spermatophyta</taxon>
        <taxon>Magnoliopsida</taxon>
        <taxon>eudicotyledons</taxon>
        <taxon>Gunneridae</taxon>
        <taxon>Pentapetalae</taxon>
        <taxon>rosids</taxon>
        <taxon>malvids</taxon>
        <taxon>Brassicales</taxon>
        <taxon>Brassicaceae</taxon>
        <taxon>Camelineae</taxon>
        <taxon>Arabidopsis</taxon>
    </lineage>
</organism>
<evidence type="ECO:0000313" key="2">
    <source>
        <dbReference type="Araport" id="AT5G05085"/>
    </source>
</evidence>
<dbReference type="Araport" id="AT5G05085"/>
<feature type="transmembrane region" description="Helical" evidence="1">
    <location>
        <begin position="31"/>
        <end position="52"/>
    </location>
</feature>
<evidence type="ECO:0000256" key="1">
    <source>
        <dbReference type="SAM" id="Phobius"/>
    </source>
</evidence>
<evidence type="ECO:0000313" key="4">
    <source>
        <dbReference type="Proteomes" id="UP000006548"/>
    </source>
</evidence>
<accession>A0A1R7T3C4</accession>
<dbReference type="SMR" id="A0A1R7T3C4"/>
<sequence length="55" mass="5954">MIGITAAASSAAGFHSFEEPRFLSRDEPPRLRNVCVAVASILNAVVLAFLLVRLR</sequence>
<keyword evidence="1" id="KW-0472">Membrane</keyword>
<keyword evidence="1 3" id="KW-0812">Transmembrane</keyword>
<gene>
    <name evidence="2 3" type="ordered locus">At5g05085</name>
</gene>
<dbReference type="Proteomes" id="UP000006548">
    <property type="component" value="Chromosome 5"/>
</dbReference>
<dbReference type="AlphaFoldDB" id="A0A1R7T3C4"/>
<dbReference type="EMBL" id="CP002688">
    <property type="protein sequence ID" value="ANM71121.1"/>
    <property type="molecule type" value="Genomic_DNA"/>
</dbReference>
<proteinExistence type="predicted"/>
<evidence type="ECO:0000313" key="3">
    <source>
        <dbReference type="EMBL" id="ANM71121.1"/>
    </source>
</evidence>
<protein>
    <submittedName>
        <fullName evidence="3">Transmembrane protein</fullName>
    </submittedName>
</protein>
<keyword evidence="1" id="KW-1133">Transmembrane helix</keyword>
<dbReference type="GeneID" id="28720693"/>
<keyword evidence="4" id="KW-1185">Reference proteome</keyword>
<reference evidence="4" key="2">
    <citation type="journal article" date="2017" name="Plant J.">
        <title>Araport11: a complete reannotation of the Arabidopsis thaliana reference genome.</title>
        <authorList>
            <person name="Cheng C.Y."/>
            <person name="Krishnakumar V."/>
            <person name="Chan A.P."/>
            <person name="Thibaud-Nissen F."/>
            <person name="Schobel S."/>
            <person name="Town C.D."/>
        </authorList>
    </citation>
    <scope>GENOME REANNOTATION</scope>
    <source>
        <strain evidence="4">cv. Columbia</strain>
    </source>
</reference>
<dbReference type="TAIR" id="AT5G05085"/>
<name>A0A1R7T3C4_ARATH</name>
<dbReference type="RefSeq" id="NP_001332672.1">
    <property type="nucleotide sequence ID" value="NM_001342803.1"/>
</dbReference>
<reference evidence="3 4" key="1">
    <citation type="journal article" date="2000" name="Nature">
        <title>Sequence and analysis of chromosome 5 of the plant Arabidopsis thaliana.</title>
        <authorList>
            <consortium name="Kazusa DNA Research Institute"/>
            <consortium name="Cold Spring Harbor and Washington University in St Louis Sequencing Consortium"/>
            <consortium name="European Union Arabidopsis Genome Sequencing Consortium"/>
            <person name="Tabata S."/>
            <person name="Kaneko T."/>
            <person name="Nakamura Y."/>
            <person name="Kotani H."/>
            <person name="Kato T."/>
            <person name="Asamizu E."/>
            <person name="Miyajima N."/>
            <person name="Sasamoto S."/>
            <person name="Kimura T."/>
            <person name="Hosouchi T."/>
            <person name="Kawashima K."/>
            <person name="Kohara M."/>
            <person name="Matsumoto M."/>
            <person name="Matsuno A."/>
            <person name="Muraki A."/>
            <person name="Nakayama S."/>
            <person name="Nakazaki N."/>
            <person name="Naruo K."/>
            <person name="Okumura S."/>
            <person name="Shinpo S."/>
            <person name="Takeuchi C."/>
            <person name="Wada T."/>
            <person name="Watanabe A."/>
            <person name="Yamada M."/>
            <person name="Yasuda M."/>
            <person name="Sato S."/>
            <person name="de la Bastide M."/>
            <person name="Huang E."/>
            <person name="Spiegel L."/>
            <person name="Gnoj L."/>
            <person name="O'Shaughnessy A."/>
            <person name="Preston R."/>
            <person name="Habermann K."/>
            <person name="Murray J."/>
            <person name="Johnson D."/>
            <person name="Rohlfing T."/>
            <person name="Nelson J."/>
            <person name="Stoneking T."/>
            <person name="Pepin K."/>
            <person name="Spieth J."/>
            <person name="Sekhon M."/>
            <person name="Armstrong J."/>
            <person name="Becker M."/>
            <person name="Belter E."/>
            <person name="Cordum H."/>
            <person name="Cordes M."/>
            <person name="Courtney L."/>
            <person name="Courtney W."/>
            <person name="Dante M."/>
            <person name="Du H."/>
            <person name="Edwards J."/>
            <person name="Fryman J."/>
            <person name="Haakensen B."/>
            <person name="Lamar E."/>
            <person name="Latreille P."/>
            <person name="Leonard S."/>
            <person name="Meyer R."/>
            <person name="Mulvaney E."/>
            <person name="Ozersky P."/>
            <person name="Riley A."/>
            <person name="Strowmatt C."/>
            <person name="Wagner-McPherson C."/>
            <person name="Wollam A."/>
            <person name="Yoakum M."/>
            <person name="Bell M."/>
            <person name="Dedhia N."/>
            <person name="Parnell L."/>
            <person name="Shah R."/>
            <person name="Rodriguez M."/>
            <person name="See L.H."/>
            <person name="Vil D."/>
            <person name="Baker J."/>
            <person name="Kirchoff K."/>
            <person name="Toth K."/>
            <person name="King L."/>
            <person name="Bahret A."/>
            <person name="Miller B."/>
            <person name="Marra M."/>
            <person name="Martienssen R."/>
            <person name="McCombie W.R."/>
            <person name="Wilson R.K."/>
            <person name="Murphy G."/>
            <person name="Bancroft I."/>
            <person name="Volckaert G."/>
            <person name="Wambutt R."/>
            <person name="Dusterhoft A."/>
            <person name="Stiekema W."/>
            <person name="Pohl T."/>
            <person name="Entian K.D."/>
            <person name="Terryn N."/>
            <person name="Hartley N."/>
            <person name="Bent E."/>
            <person name="Johnson S."/>
            <person name="Langham S.A."/>
            <person name="McCullagh B."/>
            <person name="Robben J."/>
            <person name="Grymonprez B."/>
            <person name="Zimmermann W."/>
            <person name="Ramsperger U."/>
            <person name="Wedler H."/>
            <person name="Balke K."/>
            <person name="Wedler E."/>
            <person name="Peters S."/>
            <person name="van Staveren M."/>
            <person name="Dirkse W."/>
            <person name="Mooijman P."/>
            <person name="Lankhorst R.K."/>
            <person name="Weitzenegger T."/>
            <person name="Bothe G."/>
            <person name="Rose M."/>
            <person name="Hauf J."/>
            <person name="Berneiser S."/>
            <person name="Hempel S."/>
            <person name="Feldpausch M."/>
            <person name="Lamberth S."/>
            <person name="Villarroel R."/>
            <person name="Gielen J."/>
            <person name="Ardiles W."/>
            <person name="Bents O."/>
            <person name="Lemcke K."/>
            <person name="Kolesov G."/>
            <person name="Mayer K."/>
            <person name="Rudd S."/>
            <person name="Schoof H."/>
            <person name="Schueller C."/>
            <person name="Zaccaria P."/>
            <person name="Mewes H.W."/>
            <person name="Bevan M."/>
            <person name="Fransz P."/>
        </authorList>
    </citation>
    <scope>NUCLEOTIDE SEQUENCE [LARGE SCALE GENOMIC DNA]</scope>
    <source>
        <strain evidence="4">cv. Columbia</strain>
    </source>
</reference>
<dbReference type="InParanoid" id="A0A1R7T3C4"/>